<accession>Q1N3U2</accession>
<evidence type="ECO:0000256" key="6">
    <source>
        <dbReference type="SAM" id="MobiDB-lite"/>
    </source>
</evidence>
<feature type="compositionally biased region" description="Basic and acidic residues" evidence="6">
    <location>
        <begin position="142"/>
        <end position="159"/>
    </location>
</feature>
<dbReference type="AlphaFoldDB" id="Q1N3U2"/>
<dbReference type="OrthoDB" id="9784014at2"/>
<dbReference type="RefSeq" id="WP_007018672.1">
    <property type="nucleotide sequence ID" value="NZ_CH724118.1"/>
</dbReference>
<dbReference type="PANTHER" id="PTHR43738:SF2">
    <property type="entry name" value="ABC TRANSPORTER PERMEASE"/>
    <property type="match status" value="1"/>
</dbReference>
<feature type="compositionally biased region" description="Low complexity" evidence="6">
    <location>
        <begin position="265"/>
        <end position="274"/>
    </location>
</feature>
<dbReference type="Proteomes" id="UP000004263">
    <property type="component" value="Unassembled WGS sequence"/>
</dbReference>
<feature type="transmembrane region" description="Helical" evidence="7">
    <location>
        <begin position="398"/>
        <end position="426"/>
    </location>
</feature>
<evidence type="ECO:0000313" key="9">
    <source>
        <dbReference type="EMBL" id="EAT12782.1"/>
    </source>
</evidence>
<evidence type="ECO:0000256" key="4">
    <source>
        <dbReference type="ARBA" id="ARBA00022989"/>
    </source>
</evidence>
<keyword evidence="5 7" id="KW-0472">Membrane</keyword>
<sequence>MMRLFFSTVWQSLLHRPVAIGMTIVSIFMSVYLLIAIEHLRGQSQENFKNTVSGVDLLVGPRGSGTNLLLYSIFQIGYPSVNISWDTYEALSKHPQMDWTIPISLGDSHRGFRVIGTTEDYFKHYRYGRKQNLAFQQQGQNSHEHHDHDHEHDHVEDHQAENQANHLDFHGAVIGAYVAQKLDYQVGHEITLSHGLSEASFHHHDDHPIKIQAILEPTGTPVDKLVLVPLAVIEDIHEPASNKKSAASGESSIQSKASFSAGYLTSKQTKQQIKTPKKEEHDHHGHDHESHDDHDHGSHKTPENITAFMLGLNNKMMTFQLQHYINNYKGEALTATLPGVALTQLWQSMNIMENTLRSIAVLVLIASLIGMSATLLASMDARKQELKIFRTMGAHPRFVFAFILTEGFIITFVGIVLALAAILISIPIANQYLIQYLGMTLSFNFLSLSTGIVLIVILLASLLMSCIPAWNAYRKVLV</sequence>
<dbReference type="EMBL" id="AAQH01000004">
    <property type="protein sequence ID" value="EAT12782.1"/>
    <property type="molecule type" value="Genomic_DNA"/>
</dbReference>
<feature type="domain" description="ABC3 transporter permease C-terminal" evidence="8">
    <location>
        <begin position="358"/>
        <end position="475"/>
    </location>
</feature>
<evidence type="ECO:0000256" key="1">
    <source>
        <dbReference type="ARBA" id="ARBA00004651"/>
    </source>
</evidence>
<evidence type="ECO:0000313" key="10">
    <source>
        <dbReference type="Proteomes" id="UP000004263"/>
    </source>
</evidence>
<evidence type="ECO:0000256" key="3">
    <source>
        <dbReference type="ARBA" id="ARBA00022692"/>
    </source>
</evidence>
<organism evidence="9 10">
    <name type="scientific">Bermanella marisrubri</name>
    <dbReference type="NCBI Taxonomy" id="207949"/>
    <lineage>
        <taxon>Bacteria</taxon>
        <taxon>Pseudomonadati</taxon>
        <taxon>Pseudomonadota</taxon>
        <taxon>Gammaproteobacteria</taxon>
        <taxon>Oceanospirillales</taxon>
        <taxon>Oceanospirillaceae</taxon>
        <taxon>Bermanella</taxon>
    </lineage>
</organism>
<comment type="caution">
    <text evidence="9">The sequence shown here is derived from an EMBL/GenBank/DDBJ whole genome shotgun (WGS) entry which is preliminary data.</text>
</comment>
<dbReference type="Pfam" id="PF02687">
    <property type="entry name" value="FtsX"/>
    <property type="match status" value="1"/>
</dbReference>
<keyword evidence="10" id="KW-1185">Reference proteome</keyword>
<keyword evidence="2" id="KW-1003">Cell membrane</keyword>
<feature type="compositionally biased region" description="Basic and acidic residues" evidence="6">
    <location>
        <begin position="276"/>
        <end position="302"/>
    </location>
</feature>
<comment type="subcellular location">
    <subcellularLocation>
        <location evidence="1">Cell membrane</location>
        <topology evidence="1">Multi-pass membrane protein</topology>
    </subcellularLocation>
</comment>
<feature type="region of interest" description="Disordered" evidence="6">
    <location>
        <begin position="135"/>
        <end position="159"/>
    </location>
</feature>
<evidence type="ECO:0000256" key="2">
    <source>
        <dbReference type="ARBA" id="ARBA00022475"/>
    </source>
</evidence>
<keyword evidence="4 7" id="KW-1133">Transmembrane helix</keyword>
<dbReference type="HOGENOM" id="CLU_035316_1_0_6"/>
<dbReference type="InterPro" id="IPR003838">
    <property type="entry name" value="ABC3_permease_C"/>
</dbReference>
<gene>
    <name evidence="9" type="ORF">RED65_11954</name>
</gene>
<reference evidence="9 10" key="1">
    <citation type="submission" date="2006-03" db="EMBL/GenBank/DDBJ databases">
        <authorList>
            <person name="Pinhassi J."/>
            <person name="Pedros-Alio C."/>
            <person name="Ferriera S."/>
            <person name="Johnson J."/>
            <person name="Kravitz S."/>
            <person name="Halpern A."/>
            <person name="Remington K."/>
            <person name="Beeson K."/>
            <person name="Tran B."/>
            <person name="Rogers Y.-H."/>
            <person name="Friedman R."/>
            <person name="Venter J.C."/>
        </authorList>
    </citation>
    <scope>NUCLEOTIDE SEQUENCE [LARGE SCALE GENOMIC DNA]</scope>
    <source>
        <strain evidence="9 10">RED65</strain>
    </source>
</reference>
<name>Q1N3U2_9GAMM</name>
<dbReference type="STRING" id="207949.RED65_11954"/>
<evidence type="ECO:0000256" key="5">
    <source>
        <dbReference type="ARBA" id="ARBA00023136"/>
    </source>
</evidence>
<dbReference type="PANTHER" id="PTHR43738">
    <property type="entry name" value="ABC TRANSPORTER, MEMBRANE PROTEIN"/>
    <property type="match status" value="1"/>
</dbReference>
<keyword evidence="3 7" id="KW-0812">Transmembrane</keyword>
<dbReference type="InterPro" id="IPR051125">
    <property type="entry name" value="ABC-4/HrtB_transporter"/>
</dbReference>
<dbReference type="GO" id="GO:0005886">
    <property type="term" value="C:plasma membrane"/>
    <property type="evidence" value="ECO:0007669"/>
    <property type="project" value="UniProtKB-SubCell"/>
</dbReference>
<feature type="transmembrane region" description="Helical" evidence="7">
    <location>
        <begin position="359"/>
        <end position="377"/>
    </location>
</feature>
<feature type="region of interest" description="Disordered" evidence="6">
    <location>
        <begin position="265"/>
        <end position="302"/>
    </location>
</feature>
<feature type="transmembrane region" description="Helical" evidence="7">
    <location>
        <begin position="446"/>
        <end position="470"/>
    </location>
</feature>
<protein>
    <recommendedName>
        <fullName evidence="8">ABC3 transporter permease C-terminal domain-containing protein</fullName>
    </recommendedName>
</protein>
<evidence type="ECO:0000256" key="7">
    <source>
        <dbReference type="SAM" id="Phobius"/>
    </source>
</evidence>
<proteinExistence type="predicted"/>
<evidence type="ECO:0000259" key="8">
    <source>
        <dbReference type="Pfam" id="PF02687"/>
    </source>
</evidence>